<feature type="transmembrane region" description="Helical" evidence="1">
    <location>
        <begin position="128"/>
        <end position="150"/>
    </location>
</feature>
<dbReference type="EMBL" id="JAYKXP010000071">
    <property type="protein sequence ID" value="KAK7031096.1"/>
    <property type="molecule type" value="Genomic_DNA"/>
</dbReference>
<feature type="transmembrane region" description="Helical" evidence="1">
    <location>
        <begin position="103"/>
        <end position="122"/>
    </location>
</feature>
<evidence type="ECO:0000313" key="2">
    <source>
        <dbReference type="EMBL" id="KAK7031096.1"/>
    </source>
</evidence>
<keyword evidence="1" id="KW-1133">Transmembrane helix</keyword>
<name>A0AAW0BVJ7_9AGAR</name>
<dbReference type="AlphaFoldDB" id="A0AAW0BVJ7"/>
<proteinExistence type="predicted"/>
<feature type="transmembrane region" description="Helical" evidence="1">
    <location>
        <begin position="21"/>
        <end position="42"/>
    </location>
</feature>
<accession>A0AAW0BVJ7</accession>
<dbReference type="Proteomes" id="UP001383192">
    <property type="component" value="Unassembled WGS sequence"/>
</dbReference>
<feature type="transmembrane region" description="Helical" evidence="1">
    <location>
        <begin position="62"/>
        <end position="83"/>
    </location>
</feature>
<evidence type="ECO:0000313" key="3">
    <source>
        <dbReference type="Proteomes" id="UP001383192"/>
    </source>
</evidence>
<keyword evidence="1" id="KW-0472">Membrane</keyword>
<sequence length="279" mass="31187">MVEKVHIVWSGGYQTPRLKTHVYKICTVVLLGYVVIVVLSLLGRATQLRVDGECMLSYKCFVLISLVVYEALQSALFTVMFLWPLWRAHIMSPRLRAMAKRTLVGAITTLMLAAINTMVLLILDGTELAWVCMNVCATEVTLCALVLYWVSAGSPSDSVDHFTLPEINMTNLTVGDQWITSAKLNSTHMTGSTPSQTASRSSNYCASKSFGHQTFRGSPKVREYGNHDNITIVQGSVEKSVRETPATVFRANRSFLFVTFRFRGDKSTSLRYVRSRNIQ</sequence>
<dbReference type="PANTHER" id="PTHR38848:SF3">
    <property type="entry name" value="G-PROTEIN COUPLED RECEPTORS FAMILY 3 PROFILE DOMAIN-CONTAINING PROTEIN"/>
    <property type="match status" value="1"/>
</dbReference>
<dbReference type="PANTHER" id="PTHR38848">
    <property type="entry name" value="G-PROTEIN COUPLED RECEPTORS FAMILY 3 PROFILE DOMAIN-CONTAINING PROTEIN"/>
    <property type="match status" value="1"/>
</dbReference>
<reference evidence="2 3" key="1">
    <citation type="submission" date="2024-01" db="EMBL/GenBank/DDBJ databases">
        <title>A draft genome for a cacao thread blight-causing isolate of Paramarasmius palmivorus.</title>
        <authorList>
            <person name="Baruah I.K."/>
            <person name="Bukari Y."/>
            <person name="Amoako-Attah I."/>
            <person name="Meinhardt L.W."/>
            <person name="Bailey B.A."/>
            <person name="Cohen S.P."/>
        </authorList>
    </citation>
    <scope>NUCLEOTIDE SEQUENCE [LARGE SCALE GENOMIC DNA]</scope>
    <source>
        <strain evidence="2 3">GH-12</strain>
    </source>
</reference>
<keyword evidence="3" id="KW-1185">Reference proteome</keyword>
<gene>
    <name evidence="2" type="ORF">VNI00_013700</name>
</gene>
<keyword evidence="1" id="KW-0812">Transmembrane</keyword>
<evidence type="ECO:0008006" key="4">
    <source>
        <dbReference type="Google" id="ProtNLM"/>
    </source>
</evidence>
<comment type="caution">
    <text evidence="2">The sequence shown here is derived from an EMBL/GenBank/DDBJ whole genome shotgun (WGS) entry which is preliminary data.</text>
</comment>
<evidence type="ECO:0000256" key="1">
    <source>
        <dbReference type="SAM" id="Phobius"/>
    </source>
</evidence>
<organism evidence="2 3">
    <name type="scientific">Paramarasmius palmivorus</name>
    <dbReference type="NCBI Taxonomy" id="297713"/>
    <lineage>
        <taxon>Eukaryota</taxon>
        <taxon>Fungi</taxon>
        <taxon>Dikarya</taxon>
        <taxon>Basidiomycota</taxon>
        <taxon>Agaricomycotina</taxon>
        <taxon>Agaricomycetes</taxon>
        <taxon>Agaricomycetidae</taxon>
        <taxon>Agaricales</taxon>
        <taxon>Marasmiineae</taxon>
        <taxon>Marasmiaceae</taxon>
        <taxon>Paramarasmius</taxon>
    </lineage>
</organism>
<protein>
    <recommendedName>
        <fullName evidence="4">Transmembrane protein</fullName>
    </recommendedName>
</protein>